<sequence length="81" mass="9746">MIFIQAIISFIICDKESAMETDSSIEFELNVIPGFYKFRIYGFDRAIDDDGNDYYRIEIWSDRNTERKVLKQIRIQHFDIK</sequence>
<dbReference type="EMBL" id="JACVEL010000002">
    <property type="protein sequence ID" value="MBC9811536.1"/>
    <property type="molecule type" value="Genomic_DNA"/>
</dbReference>
<gene>
    <name evidence="1" type="ORF">H9Y05_03525</name>
</gene>
<organism evidence="1 2">
    <name type="scientific">Taishania pollutisoli</name>
    <dbReference type="NCBI Taxonomy" id="2766479"/>
    <lineage>
        <taxon>Bacteria</taxon>
        <taxon>Pseudomonadati</taxon>
        <taxon>Bacteroidota</taxon>
        <taxon>Flavobacteriia</taxon>
        <taxon>Flavobacteriales</taxon>
        <taxon>Crocinitomicaceae</taxon>
        <taxon>Taishania</taxon>
    </lineage>
</organism>
<keyword evidence="2" id="KW-1185">Reference proteome</keyword>
<comment type="caution">
    <text evidence="1">The sequence shown here is derived from an EMBL/GenBank/DDBJ whole genome shotgun (WGS) entry which is preliminary data.</text>
</comment>
<protein>
    <submittedName>
        <fullName evidence="1">Uncharacterized protein</fullName>
    </submittedName>
</protein>
<dbReference type="Proteomes" id="UP000652681">
    <property type="component" value="Unassembled WGS sequence"/>
</dbReference>
<evidence type="ECO:0000313" key="2">
    <source>
        <dbReference type="Proteomes" id="UP000652681"/>
    </source>
</evidence>
<evidence type="ECO:0000313" key="1">
    <source>
        <dbReference type="EMBL" id="MBC9811536.1"/>
    </source>
</evidence>
<dbReference type="AlphaFoldDB" id="A0A8J6P7S7"/>
<accession>A0A8J6P7S7</accession>
<reference evidence="1" key="1">
    <citation type="submission" date="2020-09" db="EMBL/GenBank/DDBJ databases">
        <title>Taishania pollutisoli gen. nov., sp. nov., Isolated from Tetrabromobisphenol A-Contaminated Soil.</title>
        <authorList>
            <person name="Chen Q."/>
        </authorList>
    </citation>
    <scope>NUCLEOTIDE SEQUENCE</scope>
    <source>
        <strain evidence="1">CZZ-1</strain>
    </source>
</reference>
<dbReference type="RefSeq" id="WP_216713525.1">
    <property type="nucleotide sequence ID" value="NZ_JACVEL010000002.1"/>
</dbReference>
<name>A0A8J6P7S7_9FLAO</name>
<proteinExistence type="predicted"/>